<reference evidence="2" key="1">
    <citation type="journal article" date="2019" name="Int. J. Syst. Evol. Microbiol.">
        <title>The Global Catalogue of Microorganisms (GCM) 10K type strain sequencing project: providing services to taxonomists for standard genome sequencing and annotation.</title>
        <authorList>
            <consortium name="The Broad Institute Genomics Platform"/>
            <consortium name="The Broad Institute Genome Sequencing Center for Infectious Disease"/>
            <person name="Wu L."/>
            <person name="Ma J."/>
        </authorList>
    </citation>
    <scope>NUCLEOTIDE SEQUENCE [LARGE SCALE GENOMIC DNA]</scope>
    <source>
        <strain evidence="2">JCM 4505</strain>
    </source>
</reference>
<accession>A0ABP3EXQ3</accession>
<name>A0ABP3EXQ3_9ACTN</name>
<dbReference type="Proteomes" id="UP001501867">
    <property type="component" value="Unassembled WGS sequence"/>
</dbReference>
<proteinExistence type="predicted"/>
<evidence type="ECO:0000313" key="1">
    <source>
        <dbReference type="EMBL" id="GAA0283554.1"/>
    </source>
</evidence>
<evidence type="ECO:0000313" key="2">
    <source>
        <dbReference type="Proteomes" id="UP001501867"/>
    </source>
</evidence>
<evidence type="ECO:0008006" key="3">
    <source>
        <dbReference type="Google" id="ProtNLM"/>
    </source>
</evidence>
<gene>
    <name evidence="1" type="ORF">GCM10010302_21940</name>
</gene>
<protein>
    <recommendedName>
        <fullName evidence="3">Secreted protein</fullName>
    </recommendedName>
</protein>
<keyword evidence="2" id="KW-1185">Reference proteome</keyword>
<sequence>MESTLVALAGTTVAVVGTLLAPVLSQRLLSRAQSDQFERQERAADAQWAREQRVAELDKRRECYVAANSGYRRYRVELMNYLWRVHKGEVTPEAREALDEARHTMHGAFAEAQMAASDPVLAELDAMAQTLARAYDRVMRLEEDADTPEGTFEEIRMSLLHANEQWVGMRGVMRADLGVPGRAGP</sequence>
<dbReference type="EMBL" id="BAAABV010000014">
    <property type="protein sequence ID" value="GAA0283554.1"/>
    <property type="molecule type" value="Genomic_DNA"/>
</dbReference>
<dbReference type="RefSeq" id="WP_344156361.1">
    <property type="nucleotide sequence ID" value="NZ_BAAABV010000014.1"/>
</dbReference>
<organism evidence="1 2">
    <name type="scientific">Streptomyces polychromogenes</name>
    <dbReference type="NCBI Taxonomy" id="67342"/>
    <lineage>
        <taxon>Bacteria</taxon>
        <taxon>Bacillati</taxon>
        <taxon>Actinomycetota</taxon>
        <taxon>Actinomycetes</taxon>
        <taxon>Kitasatosporales</taxon>
        <taxon>Streptomycetaceae</taxon>
        <taxon>Streptomyces</taxon>
    </lineage>
</organism>
<comment type="caution">
    <text evidence="1">The sequence shown here is derived from an EMBL/GenBank/DDBJ whole genome shotgun (WGS) entry which is preliminary data.</text>
</comment>